<proteinExistence type="predicted"/>
<accession>A0A644WYM9</accession>
<dbReference type="EMBL" id="VSSQ01001519">
    <property type="protein sequence ID" value="MPM09020.1"/>
    <property type="molecule type" value="Genomic_DNA"/>
</dbReference>
<organism evidence="1">
    <name type="scientific">bioreactor metagenome</name>
    <dbReference type="NCBI Taxonomy" id="1076179"/>
    <lineage>
        <taxon>unclassified sequences</taxon>
        <taxon>metagenomes</taxon>
        <taxon>ecological metagenomes</taxon>
    </lineage>
</organism>
<sequence length="645" mass="72602">MTRTWKSVWVKPSISGMNKNGMYMQKVFSVACCVLFVSLLQAQEVLVPAGLNTSLMNQESVNTRKSRAPLTMPFYEDFSSVFVYPDASVFSDSTVFINSGFAASPMTIGVATFDGLDAHGYLYEYGSSFAFPADTLTSLSIRLDSVFTGTPHATTAADSIYFSFYYQPQGVGEKPDLEDSLLLEFYNSASDEWIKVWSVPGSSLSDFVSQYGSPWKCVMLPITDAVYMNDDFRFRFRNYASYADLSFPTWASNADFWNIDYIYIDAERDSTDTIPTDLAFSERKETLLKNYYSMPWNHFQADVSGEMAAGIDVPYSNFSTTLLNVTERLTVDDLSGTSSNYNSGLSASNLNPQTDTAFYRSPVPYNFSSMVAENAEFEVKMCINTATISDPIATNDTMKFYQRFYNYFAPDDGSCEAGYGLTVNSGKVAYMFHLNTADTLQSVQMFFNRVVNDVNQIYFYLTIWGDNGGIPGSILYQQSGVRPEFEDGFNNFYTYVLDEPLPVSGTIYVGWQQTTDEVLNLGYDRNTDRSDRFFYNTDGTWYNTLYAGTPMIRIIVGDSPYQHVGVEEAGISTSVFPNPCNDCNLINFSDNDRKKVSVIDLNGRVVMQSWCENSMSTDNLAASFYTLMIEKESSHPEFIKWILTK</sequence>
<reference evidence="1" key="1">
    <citation type="submission" date="2019-08" db="EMBL/GenBank/DDBJ databases">
        <authorList>
            <person name="Kucharzyk K."/>
            <person name="Murdoch R.W."/>
            <person name="Higgins S."/>
            <person name="Loffler F."/>
        </authorList>
    </citation>
    <scope>NUCLEOTIDE SEQUENCE</scope>
</reference>
<comment type="caution">
    <text evidence="1">The sequence shown here is derived from an EMBL/GenBank/DDBJ whole genome shotgun (WGS) entry which is preliminary data.</text>
</comment>
<name>A0A644WYM9_9ZZZZ</name>
<evidence type="ECO:0000313" key="1">
    <source>
        <dbReference type="EMBL" id="MPM09020.1"/>
    </source>
</evidence>
<evidence type="ECO:0008006" key="2">
    <source>
        <dbReference type="Google" id="ProtNLM"/>
    </source>
</evidence>
<gene>
    <name evidence="1" type="ORF">SDC9_55336</name>
</gene>
<protein>
    <recommendedName>
        <fullName evidence="2">Secretion system C-terminal sorting domain-containing protein</fullName>
    </recommendedName>
</protein>
<dbReference type="AlphaFoldDB" id="A0A644WYM9"/>